<evidence type="ECO:0000256" key="2">
    <source>
        <dbReference type="ARBA" id="ARBA00005179"/>
    </source>
</evidence>
<evidence type="ECO:0008006" key="12">
    <source>
        <dbReference type="Google" id="ProtNLM"/>
    </source>
</evidence>
<keyword evidence="11" id="KW-1185">Reference proteome</keyword>
<dbReference type="PRINTS" id="PR00463">
    <property type="entry name" value="EP450I"/>
</dbReference>
<evidence type="ECO:0000256" key="5">
    <source>
        <dbReference type="ARBA" id="ARBA00022723"/>
    </source>
</evidence>
<protein>
    <recommendedName>
        <fullName evidence="12">Cytochrome P450</fullName>
    </recommendedName>
</protein>
<name>A0AAW0GUV6_9APHY</name>
<keyword evidence="4 9" id="KW-0349">Heme</keyword>
<comment type="caution">
    <text evidence="10">The sequence shown here is derived from an EMBL/GenBank/DDBJ whole genome shotgun (WGS) entry which is preliminary data.</text>
</comment>
<evidence type="ECO:0000313" key="10">
    <source>
        <dbReference type="EMBL" id="KAK7696401.1"/>
    </source>
</evidence>
<evidence type="ECO:0000256" key="8">
    <source>
        <dbReference type="ARBA" id="ARBA00023033"/>
    </source>
</evidence>
<dbReference type="InterPro" id="IPR002401">
    <property type="entry name" value="Cyt_P450_E_grp-I"/>
</dbReference>
<dbReference type="CDD" id="cd11069">
    <property type="entry name" value="CYP_FUM15-like"/>
    <property type="match status" value="1"/>
</dbReference>
<accession>A0AAW0GUV6</accession>
<dbReference type="PANTHER" id="PTHR24305:SF166">
    <property type="entry name" value="CYTOCHROME P450 12A4, MITOCHONDRIAL-RELATED"/>
    <property type="match status" value="1"/>
</dbReference>
<dbReference type="PANTHER" id="PTHR24305">
    <property type="entry name" value="CYTOCHROME P450"/>
    <property type="match status" value="1"/>
</dbReference>
<evidence type="ECO:0000256" key="4">
    <source>
        <dbReference type="ARBA" id="ARBA00022617"/>
    </source>
</evidence>
<dbReference type="InterPro" id="IPR001128">
    <property type="entry name" value="Cyt_P450"/>
</dbReference>
<proteinExistence type="inferred from homology"/>
<comment type="similarity">
    <text evidence="3">Belongs to the cytochrome P450 family.</text>
</comment>
<comment type="pathway">
    <text evidence="2">Secondary metabolite biosynthesis.</text>
</comment>
<dbReference type="InterPro" id="IPR050121">
    <property type="entry name" value="Cytochrome_P450_monoxygenase"/>
</dbReference>
<dbReference type="PRINTS" id="PR00385">
    <property type="entry name" value="P450"/>
</dbReference>
<evidence type="ECO:0000313" key="11">
    <source>
        <dbReference type="Proteomes" id="UP001385951"/>
    </source>
</evidence>
<keyword evidence="5 9" id="KW-0479">Metal-binding</keyword>
<dbReference type="Proteomes" id="UP001385951">
    <property type="component" value="Unassembled WGS sequence"/>
</dbReference>
<reference evidence="10 11" key="1">
    <citation type="submission" date="2022-09" db="EMBL/GenBank/DDBJ databases">
        <authorList>
            <person name="Palmer J.M."/>
        </authorList>
    </citation>
    <scope>NUCLEOTIDE SEQUENCE [LARGE SCALE GENOMIC DNA]</scope>
    <source>
        <strain evidence="10 11">DSM 7382</strain>
    </source>
</reference>
<dbReference type="InterPro" id="IPR036396">
    <property type="entry name" value="Cyt_P450_sf"/>
</dbReference>
<dbReference type="Pfam" id="PF00067">
    <property type="entry name" value="p450"/>
    <property type="match status" value="1"/>
</dbReference>
<dbReference type="GO" id="GO:0005506">
    <property type="term" value="F:iron ion binding"/>
    <property type="evidence" value="ECO:0007669"/>
    <property type="project" value="InterPro"/>
</dbReference>
<dbReference type="GO" id="GO:0020037">
    <property type="term" value="F:heme binding"/>
    <property type="evidence" value="ECO:0007669"/>
    <property type="project" value="InterPro"/>
</dbReference>
<evidence type="ECO:0000256" key="6">
    <source>
        <dbReference type="ARBA" id="ARBA00023002"/>
    </source>
</evidence>
<keyword evidence="7 9" id="KW-0408">Iron</keyword>
<evidence type="ECO:0000256" key="7">
    <source>
        <dbReference type="ARBA" id="ARBA00023004"/>
    </source>
</evidence>
<dbReference type="SUPFAM" id="SSF48264">
    <property type="entry name" value="Cytochrome P450"/>
    <property type="match status" value="1"/>
</dbReference>
<sequence>MAVSLSVQLGVLGVALWALRSIYLRLIAPSPLANLPGPPRNSYFFGNLPQLFNRYAWDFHREIIHKYGAVTGIHGLLGQNMLYVFDPKALHSVIVKDQYVYEESPLFMDFNRIFFGDGLLSSLGDVHRHQRKILNPVFNINHMRYMTPIFYQVTHKLRDAIVKQVKTGDQEIDMLNWMTRTALELVGQGGLGWSFDSLEEPGLNPLAELIKSLVPTVAPLFLLVRFIPFFSRIGSASFRKRVVESFPNKRVRKLATISEALDTTAKEILHTKRAALAAGDQAVSEQIGQGKDIMSVLLKAQMTASAEDKMPDNELLGHINTLIFAAMETTSGALARILNKLAEHQDVQDKLREEVIAARGDREEIPYDELVSLPFMEAVCRETLRLYPPPLTLNRKTREDIVMPLSAPIRGKDGKEINEIPVPAGTDLMIGIWASNINPAVWGEDAEVYKPERWLKPLPESVTEARVPGVYSNLMTFLGGGRACIGFKFSQLEMKVVLSVLVEHLKFELPKEEIYWNTAGIQFPTLGRESDHSQLPLKVSLVKSA</sequence>
<organism evidence="10 11">
    <name type="scientific">Cerrena zonata</name>
    <dbReference type="NCBI Taxonomy" id="2478898"/>
    <lineage>
        <taxon>Eukaryota</taxon>
        <taxon>Fungi</taxon>
        <taxon>Dikarya</taxon>
        <taxon>Basidiomycota</taxon>
        <taxon>Agaricomycotina</taxon>
        <taxon>Agaricomycetes</taxon>
        <taxon>Polyporales</taxon>
        <taxon>Cerrenaceae</taxon>
        <taxon>Cerrena</taxon>
    </lineage>
</organism>
<feature type="binding site" description="axial binding residue" evidence="9">
    <location>
        <position position="484"/>
    </location>
    <ligand>
        <name>heme</name>
        <dbReference type="ChEBI" id="CHEBI:30413"/>
    </ligand>
    <ligandPart>
        <name>Fe</name>
        <dbReference type="ChEBI" id="CHEBI:18248"/>
    </ligandPart>
</feature>
<gene>
    <name evidence="10" type="ORF">QCA50_001055</name>
</gene>
<dbReference type="AlphaFoldDB" id="A0AAW0GUV6"/>
<dbReference type="GO" id="GO:0016705">
    <property type="term" value="F:oxidoreductase activity, acting on paired donors, with incorporation or reduction of molecular oxygen"/>
    <property type="evidence" value="ECO:0007669"/>
    <property type="project" value="InterPro"/>
</dbReference>
<evidence type="ECO:0000256" key="3">
    <source>
        <dbReference type="ARBA" id="ARBA00010617"/>
    </source>
</evidence>
<evidence type="ECO:0000256" key="1">
    <source>
        <dbReference type="ARBA" id="ARBA00001971"/>
    </source>
</evidence>
<keyword evidence="6" id="KW-0560">Oxidoreductase</keyword>
<comment type="cofactor">
    <cofactor evidence="1 9">
        <name>heme</name>
        <dbReference type="ChEBI" id="CHEBI:30413"/>
    </cofactor>
</comment>
<dbReference type="Gene3D" id="1.10.630.10">
    <property type="entry name" value="Cytochrome P450"/>
    <property type="match status" value="1"/>
</dbReference>
<dbReference type="EMBL" id="JASBNA010000001">
    <property type="protein sequence ID" value="KAK7696401.1"/>
    <property type="molecule type" value="Genomic_DNA"/>
</dbReference>
<dbReference type="GO" id="GO:0004497">
    <property type="term" value="F:monooxygenase activity"/>
    <property type="evidence" value="ECO:0007669"/>
    <property type="project" value="UniProtKB-KW"/>
</dbReference>
<keyword evidence="8" id="KW-0503">Monooxygenase</keyword>
<evidence type="ECO:0000256" key="9">
    <source>
        <dbReference type="PIRSR" id="PIRSR602401-1"/>
    </source>
</evidence>